<name>A0A0A0JLL4_9MICO</name>
<evidence type="ECO:0008006" key="4">
    <source>
        <dbReference type="Google" id="ProtNLM"/>
    </source>
</evidence>
<dbReference type="EMBL" id="AVPK01000003">
    <property type="protein sequence ID" value="KGN38350.1"/>
    <property type="molecule type" value="Genomic_DNA"/>
</dbReference>
<keyword evidence="3" id="KW-1185">Reference proteome</keyword>
<dbReference type="AlphaFoldDB" id="A0A0A0JLL4"/>
<evidence type="ECO:0000313" key="3">
    <source>
        <dbReference type="Proteomes" id="UP000030011"/>
    </source>
</evidence>
<evidence type="ECO:0000313" key="2">
    <source>
        <dbReference type="EMBL" id="KGN38350.1"/>
    </source>
</evidence>
<dbReference type="Proteomes" id="UP000030011">
    <property type="component" value="Unassembled WGS sequence"/>
</dbReference>
<reference evidence="2 3" key="1">
    <citation type="submission" date="2013-08" db="EMBL/GenBank/DDBJ databases">
        <title>The genome sequence of Knoellia subterranea.</title>
        <authorList>
            <person name="Zhu W."/>
            <person name="Wang G."/>
        </authorList>
    </citation>
    <scope>NUCLEOTIDE SEQUENCE [LARGE SCALE GENOMIC DNA]</scope>
    <source>
        <strain evidence="2 3">KCTC 19937</strain>
    </source>
</reference>
<evidence type="ECO:0000256" key="1">
    <source>
        <dbReference type="SAM" id="MobiDB-lite"/>
    </source>
</evidence>
<sequence length="481" mass="50963">MSPSRGDTAQIDDVSECDARPCSSARRRSHAPPTSSYAAVLTAVGALLGALGTSSATAAAPLSTDSSEVVHWNQVAASTLGAIPGPDGGAPPAFQINMGMVQGAVYDAVNAIGRVTYRPYKLETRTGARASEDAATATAAYDVITWLLSTAPERVPFPTRAALMGTVNSAYDASLDAIPNNAFKRQGVAVGHAAAAAMRAAREGDGRFGPSAWVSNTAAGHWQPLVVNGAPALDPTPWAGNVTPFLMTSPSQFRSAPPPALGSMQWANEFNEVMALGRGTDSTRTDFQTYIARWWQSAPVFSWNEVARQLITRAGLNAEDSARLLALQNMAGADAAINCWNDKYHFDFWRPWNAIPADATHDDDNPLTQEDPTWTALITAPYPEWTSGHNCLDASHALVLRAWFGDDPVGGPFQITSTATNHGGAAVRTFDTFTQPLTELIEARIWAGLHYRSADVAGQLLGRNVASSGMAHYLQPVGSGG</sequence>
<organism evidence="2 3">
    <name type="scientific">Knoellia subterranea KCTC 19937</name>
    <dbReference type="NCBI Taxonomy" id="1385521"/>
    <lineage>
        <taxon>Bacteria</taxon>
        <taxon>Bacillati</taxon>
        <taxon>Actinomycetota</taxon>
        <taxon>Actinomycetes</taxon>
        <taxon>Micrococcales</taxon>
        <taxon>Intrasporangiaceae</taxon>
        <taxon>Knoellia</taxon>
    </lineage>
</organism>
<dbReference type="eggNOG" id="COG0671">
    <property type="taxonomic scope" value="Bacteria"/>
</dbReference>
<dbReference type="PANTHER" id="PTHR34599:SF1">
    <property type="entry name" value="PHOSPHATIDIC ACID PHOSPHATASE TYPE 2_HALOPEROXIDASE DOMAIN-CONTAINING PROTEIN"/>
    <property type="match status" value="1"/>
</dbReference>
<dbReference type="OrthoDB" id="103227at2"/>
<dbReference type="CDD" id="cd03398">
    <property type="entry name" value="PAP2_haloperoxidase"/>
    <property type="match status" value="1"/>
</dbReference>
<proteinExistence type="predicted"/>
<dbReference type="PANTHER" id="PTHR34599">
    <property type="entry name" value="PEROXIDASE-RELATED"/>
    <property type="match status" value="1"/>
</dbReference>
<comment type="caution">
    <text evidence="2">The sequence shown here is derived from an EMBL/GenBank/DDBJ whole genome shotgun (WGS) entry which is preliminary data.</text>
</comment>
<dbReference type="Gene3D" id="1.10.606.20">
    <property type="match status" value="1"/>
</dbReference>
<gene>
    <name evidence="2" type="ORF">N803_11135</name>
</gene>
<dbReference type="RefSeq" id="WP_035903879.1">
    <property type="nucleotide sequence ID" value="NZ_AVPK01000003.1"/>
</dbReference>
<dbReference type="STRING" id="1385521.N803_11135"/>
<feature type="region of interest" description="Disordered" evidence="1">
    <location>
        <begin position="1"/>
        <end position="34"/>
    </location>
</feature>
<dbReference type="InterPro" id="IPR036938">
    <property type="entry name" value="PAP2/HPO_sf"/>
</dbReference>
<protein>
    <recommendedName>
        <fullName evidence="4">PA-phosphatase</fullName>
    </recommendedName>
</protein>
<accession>A0A0A0JLL4</accession>
<dbReference type="InterPro" id="IPR052559">
    <property type="entry name" value="V-haloperoxidase"/>
</dbReference>
<dbReference type="SUPFAM" id="SSF48317">
    <property type="entry name" value="Acid phosphatase/Vanadium-dependent haloperoxidase"/>
    <property type="match status" value="1"/>
</dbReference>